<dbReference type="Proteomes" id="UP001279012">
    <property type="component" value="Unassembled WGS sequence"/>
</dbReference>
<protein>
    <submittedName>
        <fullName evidence="1">CFA, I fimbrial subunit C usher protein</fullName>
    </submittedName>
</protein>
<comment type="caution">
    <text evidence="1">The sequence shown here is derived from an EMBL/GenBank/DDBJ whole genome shotgun (WGS) entry which is preliminary data.</text>
</comment>
<dbReference type="EMBL" id="JAWZZT010000883">
    <property type="protein sequence ID" value="MDX7018401.1"/>
    <property type="molecule type" value="Genomic_DNA"/>
</dbReference>
<reference evidence="1" key="1">
    <citation type="submission" date="2023-11" db="EMBL/GenBank/DDBJ databases">
        <title>Detection of rare carbapenemases in Enterobacterales - comparison of two colorimetric and two CIM-based carbapenemase assays.</title>
        <authorList>
            <person name="Schaffarczyk L."/>
            <person name="Noster J."/>
            <person name="Stelzer Y."/>
            <person name="Sattler J."/>
            <person name="Gatermann S."/>
            <person name="Hamprecht A."/>
        </authorList>
    </citation>
    <scope>NUCLEOTIDE SEQUENCE</scope>
    <source>
        <strain evidence="1">CIM-Cont-037</strain>
    </source>
</reference>
<feature type="non-terminal residue" evidence="1">
    <location>
        <position position="91"/>
    </location>
</feature>
<organism evidence="1 2">
    <name type="scientific">Klebsiella aerogenes</name>
    <name type="common">Enterobacter aerogenes</name>
    <dbReference type="NCBI Taxonomy" id="548"/>
    <lineage>
        <taxon>Bacteria</taxon>
        <taxon>Pseudomonadati</taxon>
        <taxon>Pseudomonadota</taxon>
        <taxon>Gammaproteobacteria</taxon>
        <taxon>Enterobacterales</taxon>
        <taxon>Enterobacteriaceae</taxon>
        <taxon>Klebsiella/Raoultella group</taxon>
        <taxon>Klebsiella</taxon>
    </lineage>
</organism>
<evidence type="ECO:0000313" key="2">
    <source>
        <dbReference type="Proteomes" id="UP001279012"/>
    </source>
</evidence>
<evidence type="ECO:0000313" key="1">
    <source>
        <dbReference type="EMBL" id="MDX7018401.1"/>
    </source>
</evidence>
<name>A0AAW9EBC2_KLEAE</name>
<feature type="non-terminal residue" evidence="1">
    <location>
        <position position="1"/>
    </location>
</feature>
<dbReference type="AlphaFoldDB" id="A0AAW9EBC2"/>
<accession>A0AAW9EBC2</accession>
<proteinExistence type="predicted"/>
<gene>
    <name evidence="1" type="ORF">SJ059_28685</name>
</gene>
<sequence>SSGERSLGMESAFIVDLESDDPDMQIVASDSIKETKLFQGRNIIPTDIWKNEPIHFYSMGTNNGKVFPEYESINMNRGSVKYLKLKAVKTT</sequence>